<organism evidence="1 2">
    <name type="scientific">Haloarcula nitratireducens</name>
    <dbReference type="NCBI Taxonomy" id="2487749"/>
    <lineage>
        <taxon>Archaea</taxon>
        <taxon>Methanobacteriati</taxon>
        <taxon>Methanobacteriota</taxon>
        <taxon>Stenosarchaea group</taxon>
        <taxon>Halobacteria</taxon>
        <taxon>Halobacteriales</taxon>
        <taxon>Haloarculaceae</taxon>
        <taxon>Haloarcula</taxon>
    </lineage>
</organism>
<dbReference type="Gene3D" id="3.10.450.50">
    <property type="match status" value="1"/>
</dbReference>
<reference evidence="1 2" key="1">
    <citation type="submission" date="2021-06" db="EMBL/GenBank/DDBJ databases">
        <title>Halomicroarcula sp. a new haloarchaeum isolated from saline soil.</title>
        <authorList>
            <person name="Duran-Viseras A."/>
            <person name="Sanchez-Porro C."/>
            <person name="Ventosa A."/>
        </authorList>
    </citation>
    <scope>NUCLEOTIDE SEQUENCE [LARGE SCALE GENOMIC DNA]</scope>
    <source>
        <strain evidence="1 2">F27</strain>
    </source>
</reference>
<keyword evidence="2" id="KW-1185">Reference proteome</keyword>
<sequence length="141" mass="16100">MAQATSKAEQYMTEWVDIWNTGAYERLGDILDESATVYDPGAPDGVLEGRDEFEAHLRELRTGFPDFTIRIEAMLSEDEVVMTEWRVTATHDGEFNGIPATNREIELRGMSKTVIRDDEIVEDRVYHDFHAFLEQLGLTGE</sequence>
<dbReference type="PANTHER" id="PTHR38436">
    <property type="entry name" value="POLYKETIDE CYCLASE SNOAL-LIKE DOMAIN"/>
    <property type="match status" value="1"/>
</dbReference>
<evidence type="ECO:0000313" key="2">
    <source>
        <dbReference type="Proteomes" id="UP001430455"/>
    </source>
</evidence>
<dbReference type="InterPro" id="IPR032710">
    <property type="entry name" value="NTF2-like_dom_sf"/>
</dbReference>
<name>A0AAW4PJW1_9EURY</name>
<proteinExistence type="predicted"/>
<dbReference type="Pfam" id="PF07366">
    <property type="entry name" value="SnoaL"/>
    <property type="match status" value="1"/>
</dbReference>
<gene>
    <name evidence="1" type="ORF">EGH23_24480</name>
</gene>
<dbReference type="PANTHER" id="PTHR38436:SF1">
    <property type="entry name" value="ESTER CYCLASE"/>
    <property type="match status" value="1"/>
</dbReference>
<dbReference type="SUPFAM" id="SSF54427">
    <property type="entry name" value="NTF2-like"/>
    <property type="match status" value="1"/>
</dbReference>
<dbReference type="InterPro" id="IPR009959">
    <property type="entry name" value="Cyclase_SnoaL-like"/>
</dbReference>
<dbReference type="GO" id="GO:0030638">
    <property type="term" value="P:polyketide metabolic process"/>
    <property type="evidence" value="ECO:0007669"/>
    <property type="project" value="InterPro"/>
</dbReference>
<dbReference type="AlphaFoldDB" id="A0AAW4PJW1"/>
<protein>
    <submittedName>
        <fullName evidence="1">Ester cyclase</fullName>
    </submittedName>
</protein>
<dbReference type="RefSeq" id="WP_220582607.1">
    <property type="nucleotide sequence ID" value="NZ_RKLT01000035.1"/>
</dbReference>
<evidence type="ECO:0000313" key="1">
    <source>
        <dbReference type="EMBL" id="MBX0298027.1"/>
    </source>
</evidence>
<comment type="caution">
    <text evidence="1">The sequence shown here is derived from an EMBL/GenBank/DDBJ whole genome shotgun (WGS) entry which is preliminary data.</text>
</comment>
<dbReference type="Proteomes" id="UP001430455">
    <property type="component" value="Unassembled WGS sequence"/>
</dbReference>
<accession>A0AAW4PJW1</accession>
<dbReference type="EMBL" id="RKLT01000035">
    <property type="protein sequence ID" value="MBX0298027.1"/>
    <property type="molecule type" value="Genomic_DNA"/>
</dbReference>